<evidence type="ECO:0000256" key="4">
    <source>
        <dbReference type="ARBA" id="ARBA00022993"/>
    </source>
</evidence>
<dbReference type="PROSITE" id="PS51219">
    <property type="entry name" value="DPCK"/>
    <property type="match status" value="1"/>
</dbReference>
<dbReference type="UniPathway" id="UPA00241">
    <property type="reaction ID" value="UER00356"/>
</dbReference>
<organism evidence="7 8">
    <name type="scientific">Neisseria canis</name>
    <dbReference type="NCBI Taxonomy" id="493"/>
    <lineage>
        <taxon>Bacteria</taxon>
        <taxon>Pseudomonadati</taxon>
        <taxon>Pseudomonadota</taxon>
        <taxon>Betaproteobacteria</taxon>
        <taxon>Neisseriales</taxon>
        <taxon>Neisseriaceae</taxon>
        <taxon>Neisseria</taxon>
    </lineage>
</organism>
<evidence type="ECO:0000256" key="6">
    <source>
        <dbReference type="NCBIfam" id="TIGR00152"/>
    </source>
</evidence>
<evidence type="ECO:0000313" key="8">
    <source>
        <dbReference type="Proteomes" id="UP000279284"/>
    </source>
</evidence>
<comment type="function">
    <text evidence="5">Catalyzes the phosphorylation of the 3'-hydroxyl group of dephosphocoenzyme A to form coenzyme A.</text>
</comment>
<dbReference type="Gene3D" id="3.40.50.300">
    <property type="entry name" value="P-loop containing nucleotide triphosphate hydrolases"/>
    <property type="match status" value="1"/>
</dbReference>
<keyword evidence="4 5" id="KW-0173">Coenzyme A biosynthesis</keyword>
<proteinExistence type="inferred from homology"/>
<dbReference type="RefSeq" id="WP_085416669.1">
    <property type="nucleotide sequence ID" value="NZ_CAUJPY010000033.1"/>
</dbReference>
<dbReference type="NCBIfam" id="TIGR00152">
    <property type="entry name" value="dephospho-CoA kinase"/>
    <property type="match status" value="1"/>
</dbReference>
<dbReference type="AlphaFoldDB" id="A0A448D7P2"/>
<comment type="pathway">
    <text evidence="5">Cofactor biosynthesis; coenzyme A biosynthesis; CoA from (R)-pantothenate: step 5/5.</text>
</comment>
<keyword evidence="8" id="KW-1185">Reference proteome</keyword>
<accession>A0A448D7P2</accession>
<reference evidence="7 8" key="1">
    <citation type="submission" date="2018-12" db="EMBL/GenBank/DDBJ databases">
        <authorList>
            <consortium name="Pathogen Informatics"/>
        </authorList>
    </citation>
    <scope>NUCLEOTIDE SEQUENCE [LARGE SCALE GENOMIC DNA]</scope>
    <source>
        <strain evidence="7 8">NCTC10296</strain>
    </source>
</reference>
<keyword evidence="5 7" id="KW-0808">Transferase</keyword>
<dbReference type="OrthoDB" id="9812943at2"/>
<keyword evidence="2 5" id="KW-0547">Nucleotide-binding</keyword>
<comment type="catalytic activity">
    <reaction evidence="5">
        <text>3'-dephospho-CoA + ATP = ADP + CoA + H(+)</text>
        <dbReference type="Rhea" id="RHEA:18245"/>
        <dbReference type="ChEBI" id="CHEBI:15378"/>
        <dbReference type="ChEBI" id="CHEBI:30616"/>
        <dbReference type="ChEBI" id="CHEBI:57287"/>
        <dbReference type="ChEBI" id="CHEBI:57328"/>
        <dbReference type="ChEBI" id="CHEBI:456216"/>
        <dbReference type="EC" id="2.7.1.24"/>
    </reaction>
</comment>
<dbReference type="Proteomes" id="UP000279284">
    <property type="component" value="Chromosome"/>
</dbReference>
<dbReference type="STRING" id="493.BWD07_07105"/>
<protein>
    <recommendedName>
        <fullName evidence="5 6">Dephospho-CoA kinase</fullName>
        <ecNumber evidence="5 6">2.7.1.24</ecNumber>
    </recommendedName>
    <alternativeName>
        <fullName evidence="5">Dephosphocoenzyme A kinase</fullName>
    </alternativeName>
</protein>
<keyword evidence="5 7" id="KW-0418">Kinase</keyword>
<dbReference type="HAMAP" id="MF_00376">
    <property type="entry name" value="Dephospho_CoA_kinase"/>
    <property type="match status" value="1"/>
</dbReference>
<dbReference type="SUPFAM" id="SSF52540">
    <property type="entry name" value="P-loop containing nucleoside triphosphate hydrolases"/>
    <property type="match status" value="1"/>
</dbReference>
<comment type="similarity">
    <text evidence="1 5">Belongs to the CoaE family.</text>
</comment>
<feature type="binding site" evidence="5">
    <location>
        <begin position="12"/>
        <end position="17"/>
    </location>
    <ligand>
        <name>ATP</name>
        <dbReference type="ChEBI" id="CHEBI:30616"/>
    </ligand>
</feature>
<keyword evidence="5" id="KW-0963">Cytoplasm</keyword>
<dbReference type="GO" id="GO:0015937">
    <property type="term" value="P:coenzyme A biosynthetic process"/>
    <property type="evidence" value="ECO:0007669"/>
    <property type="project" value="UniProtKB-UniRule"/>
</dbReference>
<sequence>MTIWIGLTGGIGSGKSQAAAEFLHLDVPLIDADAISRQLTAPKGKALPIIRQVFGASLFDEHACLKRGELRNLVFSSEAAKHKLEALMHPLIADEISRQQSVYSDRPYGVIELPLLAEKPVFRVLVDRVLLIDCSRENRLKRVMQRSGLEEEEVRKIMAAQASDEQRRAIADDVLNNIGTLDELKAKVGRLHRFYQYLAQA</sequence>
<evidence type="ECO:0000256" key="3">
    <source>
        <dbReference type="ARBA" id="ARBA00022840"/>
    </source>
</evidence>
<dbReference type="InterPro" id="IPR027417">
    <property type="entry name" value="P-loop_NTPase"/>
</dbReference>
<dbReference type="GO" id="GO:0004140">
    <property type="term" value="F:dephospho-CoA kinase activity"/>
    <property type="evidence" value="ECO:0007669"/>
    <property type="project" value="UniProtKB-UniRule"/>
</dbReference>
<dbReference type="CDD" id="cd02022">
    <property type="entry name" value="DPCK"/>
    <property type="match status" value="1"/>
</dbReference>
<evidence type="ECO:0000313" key="7">
    <source>
        <dbReference type="EMBL" id="VEF00683.1"/>
    </source>
</evidence>
<dbReference type="EMBL" id="LR134313">
    <property type="protein sequence ID" value="VEF00683.1"/>
    <property type="molecule type" value="Genomic_DNA"/>
</dbReference>
<dbReference type="InterPro" id="IPR001977">
    <property type="entry name" value="Depp_CoAkinase"/>
</dbReference>
<evidence type="ECO:0000256" key="2">
    <source>
        <dbReference type="ARBA" id="ARBA00022741"/>
    </source>
</evidence>
<dbReference type="GO" id="GO:0005737">
    <property type="term" value="C:cytoplasm"/>
    <property type="evidence" value="ECO:0007669"/>
    <property type="project" value="UniProtKB-SubCell"/>
</dbReference>
<gene>
    <name evidence="5 7" type="primary">coaE</name>
    <name evidence="7" type="ORF">NCTC10296_00980</name>
</gene>
<evidence type="ECO:0000256" key="5">
    <source>
        <dbReference type="HAMAP-Rule" id="MF_00376"/>
    </source>
</evidence>
<dbReference type="PANTHER" id="PTHR10695:SF46">
    <property type="entry name" value="BIFUNCTIONAL COENZYME A SYNTHASE-RELATED"/>
    <property type="match status" value="1"/>
</dbReference>
<name>A0A448D7P2_9NEIS</name>
<comment type="subcellular location">
    <subcellularLocation>
        <location evidence="5">Cytoplasm</location>
    </subcellularLocation>
</comment>
<dbReference type="PANTHER" id="PTHR10695">
    <property type="entry name" value="DEPHOSPHO-COA KINASE-RELATED"/>
    <property type="match status" value="1"/>
</dbReference>
<evidence type="ECO:0000256" key="1">
    <source>
        <dbReference type="ARBA" id="ARBA00009018"/>
    </source>
</evidence>
<dbReference type="EC" id="2.7.1.24" evidence="5 6"/>
<dbReference type="GO" id="GO:0005524">
    <property type="term" value="F:ATP binding"/>
    <property type="evidence" value="ECO:0007669"/>
    <property type="project" value="UniProtKB-UniRule"/>
</dbReference>
<keyword evidence="3 5" id="KW-0067">ATP-binding</keyword>
<dbReference type="KEGG" id="nci:NCTC10296_00980"/>
<dbReference type="Pfam" id="PF01121">
    <property type="entry name" value="CoaE"/>
    <property type="match status" value="1"/>
</dbReference>